<dbReference type="Proteomes" id="UP000828390">
    <property type="component" value="Unassembled WGS sequence"/>
</dbReference>
<protein>
    <submittedName>
        <fullName evidence="4">Uncharacterized protein</fullName>
    </submittedName>
</protein>
<dbReference type="PANTHER" id="PTHR24198">
    <property type="entry name" value="ANKYRIN REPEAT AND PROTEIN KINASE DOMAIN-CONTAINING PROTEIN"/>
    <property type="match status" value="1"/>
</dbReference>
<dbReference type="AlphaFoldDB" id="A0A9D4R0K3"/>
<evidence type="ECO:0000313" key="4">
    <source>
        <dbReference type="EMBL" id="KAH3850469.1"/>
    </source>
</evidence>
<dbReference type="PROSITE" id="PS50088">
    <property type="entry name" value="ANK_REPEAT"/>
    <property type="match status" value="1"/>
</dbReference>
<organism evidence="4 5">
    <name type="scientific">Dreissena polymorpha</name>
    <name type="common">Zebra mussel</name>
    <name type="synonym">Mytilus polymorpha</name>
    <dbReference type="NCBI Taxonomy" id="45954"/>
    <lineage>
        <taxon>Eukaryota</taxon>
        <taxon>Metazoa</taxon>
        <taxon>Spiralia</taxon>
        <taxon>Lophotrochozoa</taxon>
        <taxon>Mollusca</taxon>
        <taxon>Bivalvia</taxon>
        <taxon>Autobranchia</taxon>
        <taxon>Heteroconchia</taxon>
        <taxon>Euheterodonta</taxon>
        <taxon>Imparidentia</taxon>
        <taxon>Neoheterodontei</taxon>
        <taxon>Myida</taxon>
        <taxon>Dreissenoidea</taxon>
        <taxon>Dreissenidae</taxon>
        <taxon>Dreissena</taxon>
    </lineage>
</organism>
<dbReference type="EMBL" id="JAIWYP010000003">
    <property type="protein sequence ID" value="KAH3850469.1"/>
    <property type="molecule type" value="Genomic_DNA"/>
</dbReference>
<dbReference type="Gene3D" id="1.25.40.20">
    <property type="entry name" value="Ankyrin repeat-containing domain"/>
    <property type="match status" value="1"/>
</dbReference>
<keyword evidence="1" id="KW-0677">Repeat</keyword>
<evidence type="ECO:0000256" key="1">
    <source>
        <dbReference type="ARBA" id="ARBA00022737"/>
    </source>
</evidence>
<keyword evidence="2 3" id="KW-0040">ANK repeat</keyword>
<evidence type="ECO:0000256" key="2">
    <source>
        <dbReference type="ARBA" id="ARBA00023043"/>
    </source>
</evidence>
<evidence type="ECO:0000313" key="5">
    <source>
        <dbReference type="Proteomes" id="UP000828390"/>
    </source>
</evidence>
<feature type="repeat" description="ANK" evidence="3">
    <location>
        <begin position="64"/>
        <end position="96"/>
    </location>
</feature>
<gene>
    <name evidence="4" type="ORF">DPMN_092880</name>
</gene>
<sequence>MIRPGAIVDHQDKCGHNPIQLCVHPGVVTDDSDVVGNKENAINIADVVKVLVDNGIVVNAIDNDSFTPLHFAVRQRNTQVIETLLHLGSDPSLATKTGETAVHRATISTTSLNIIIDHIMKTNTAIDLNVADNFGSKPLHWAVSLIEHGSGKRLLLEDCLQIHDGNRSSPADLACLFRFASLYESLGICFHRGVFPINFEISPSRYDYLLTHLLHQNANMLT</sequence>
<accession>A0A9D4R0K3</accession>
<name>A0A9D4R0K3_DREPO</name>
<evidence type="ECO:0000256" key="3">
    <source>
        <dbReference type="PROSITE-ProRule" id="PRU00023"/>
    </source>
</evidence>
<proteinExistence type="predicted"/>
<dbReference type="SUPFAM" id="SSF48403">
    <property type="entry name" value="Ankyrin repeat"/>
    <property type="match status" value="1"/>
</dbReference>
<dbReference type="PROSITE" id="PS50297">
    <property type="entry name" value="ANK_REP_REGION"/>
    <property type="match status" value="1"/>
</dbReference>
<comment type="caution">
    <text evidence="4">The sequence shown here is derived from an EMBL/GenBank/DDBJ whole genome shotgun (WGS) entry which is preliminary data.</text>
</comment>
<dbReference type="InterPro" id="IPR002110">
    <property type="entry name" value="Ankyrin_rpt"/>
</dbReference>
<dbReference type="Pfam" id="PF13637">
    <property type="entry name" value="Ank_4"/>
    <property type="match status" value="1"/>
</dbReference>
<dbReference type="InterPro" id="IPR036770">
    <property type="entry name" value="Ankyrin_rpt-contain_sf"/>
</dbReference>
<reference evidence="4" key="2">
    <citation type="submission" date="2020-11" db="EMBL/GenBank/DDBJ databases">
        <authorList>
            <person name="McCartney M.A."/>
            <person name="Auch B."/>
            <person name="Kono T."/>
            <person name="Mallez S."/>
            <person name="Becker A."/>
            <person name="Gohl D.M."/>
            <person name="Silverstein K.A.T."/>
            <person name="Koren S."/>
            <person name="Bechman K.B."/>
            <person name="Herman A."/>
            <person name="Abrahante J.E."/>
            <person name="Garbe J."/>
        </authorList>
    </citation>
    <scope>NUCLEOTIDE SEQUENCE</scope>
    <source>
        <strain evidence="4">Duluth1</strain>
        <tissue evidence="4">Whole animal</tissue>
    </source>
</reference>
<dbReference type="PANTHER" id="PTHR24198:SF165">
    <property type="entry name" value="ANKYRIN REPEAT-CONTAINING PROTEIN-RELATED"/>
    <property type="match status" value="1"/>
</dbReference>
<reference evidence="4" key="1">
    <citation type="journal article" date="2019" name="bioRxiv">
        <title>The Genome of the Zebra Mussel, Dreissena polymorpha: A Resource for Invasive Species Research.</title>
        <authorList>
            <person name="McCartney M.A."/>
            <person name="Auch B."/>
            <person name="Kono T."/>
            <person name="Mallez S."/>
            <person name="Zhang Y."/>
            <person name="Obille A."/>
            <person name="Becker A."/>
            <person name="Abrahante J.E."/>
            <person name="Garbe J."/>
            <person name="Badalamenti J.P."/>
            <person name="Herman A."/>
            <person name="Mangelson H."/>
            <person name="Liachko I."/>
            <person name="Sullivan S."/>
            <person name="Sone E.D."/>
            <person name="Koren S."/>
            <person name="Silverstein K.A.T."/>
            <person name="Beckman K.B."/>
            <person name="Gohl D.M."/>
        </authorList>
    </citation>
    <scope>NUCLEOTIDE SEQUENCE</scope>
    <source>
        <strain evidence="4">Duluth1</strain>
        <tissue evidence="4">Whole animal</tissue>
    </source>
</reference>
<keyword evidence="5" id="KW-1185">Reference proteome</keyword>